<feature type="domain" description="DUF6969" evidence="1">
    <location>
        <begin position="3"/>
        <end position="206"/>
    </location>
</feature>
<comment type="caution">
    <text evidence="2">The sequence shown here is derived from an EMBL/GenBank/DDBJ whole genome shotgun (WGS) entry which is preliminary data.</text>
</comment>
<name>A0A369T4K9_9PROT</name>
<keyword evidence="3" id="KW-1185">Reference proteome</keyword>
<evidence type="ECO:0000313" key="2">
    <source>
        <dbReference type="EMBL" id="RDD60259.1"/>
    </source>
</evidence>
<protein>
    <recommendedName>
        <fullName evidence="1">DUF6969 domain-containing protein</fullName>
    </recommendedName>
</protein>
<gene>
    <name evidence="2" type="ORF">DRB17_19010</name>
</gene>
<dbReference type="InterPro" id="IPR054242">
    <property type="entry name" value="DUF6969"/>
</dbReference>
<evidence type="ECO:0000313" key="3">
    <source>
        <dbReference type="Proteomes" id="UP000253941"/>
    </source>
</evidence>
<dbReference type="AlphaFoldDB" id="A0A369T4K9"/>
<dbReference type="Proteomes" id="UP000253941">
    <property type="component" value="Unassembled WGS sequence"/>
</dbReference>
<sequence length="223" mass="25639">MAEAGQEVLNVHRVLAKTGDNIVGELLRGQGTFYEWDHYPKGDVYDQETHSQYYYHAHSADQRFEGEHGHFHTFLRPKGMPEGVTPAEVPGYTPPKDPNDALSHIIGISMDKHGLPFRLFTVNRWVTGEVWYSADDVIRMLDHFEIDHARPSWAVNRWISAMAVLFRPQIEELIRKRDVTVGEWQDKHPDRDVYEDRGLEVTSFVDVSIENQVQAVMDALGRA</sequence>
<accession>A0A369T4K9</accession>
<dbReference type="Pfam" id="PF22308">
    <property type="entry name" value="DUF6969"/>
    <property type="match status" value="1"/>
</dbReference>
<organism evidence="2 3">
    <name type="scientific">Ferruginivarius sediminum</name>
    <dbReference type="NCBI Taxonomy" id="2661937"/>
    <lineage>
        <taxon>Bacteria</taxon>
        <taxon>Pseudomonadati</taxon>
        <taxon>Pseudomonadota</taxon>
        <taxon>Alphaproteobacteria</taxon>
        <taxon>Rhodospirillales</taxon>
        <taxon>Rhodospirillaceae</taxon>
        <taxon>Ferruginivarius</taxon>
    </lineage>
</organism>
<proteinExistence type="predicted"/>
<dbReference type="EMBL" id="QPMH01000033">
    <property type="protein sequence ID" value="RDD60259.1"/>
    <property type="molecule type" value="Genomic_DNA"/>
</dbReference>
<evidence type="ECO:0000259" key="1">
    <source>
        <dbReference type="Pfam" id="PF22308"/>
    </source>
</evidence>
<reference evidence="2 3" key="1">
    <citation type="submission" date="2018-07" db="EMBL/GenBank/DDBJ databases">
        <title>Venubactetium sediminum gen. nov., sp. nov., isolated from a marine solar saltern.</title>
        <authorList>
            <person name="Wang S."/>
        </authorList>
    </citation>
    <scope>NUCLEOTIDE SEQUENCE [LARGE SCALE GENOMIC DNA]</scope>
    <source>
        <strain evidence="2 3">WD2A32</strain>
    </source>
</reference>